<evidence type="ECO:0000313" key="3">
    <source>
        <dbReference type="EMBL" id="GET00187.1"/>
    </source>
</evidence>
<keyword evidence="4" id="KW-1185">Reference proteome</keyword>
<feature type="domain" description="BTB" evidence="1">
    <location>
        <begin position="62"/>
        <end position="124"/>
    </location>
</feature>
<accession>A0A2Z6R7H5</accession>
<evidence type="ECO:0000259" key="1">
    <source>
        <dbReference type="PROSITE" id="PS50097"/>
    </source>
</evidence>
<dbReference type="Gene3D" id="3.30.710.10">
    <property type="entry name" value="Potassium Channel Kv1.1, Chain A"/>
    <property type="match status" value="1"/>
</dbReference>
<sequence>MMTTTTTTTTATQLLTLEQFVPDLQNVDFQGHLQLIDNIPINYALEKLHDLGPSYYNDKSTADIELHIKGYNKNPFFVHKEYLILQSNFFQEAFKNLTHGDVVTIILPHPQNFEPILEYFYYGDEDKFYETLDEDNYKKIWENVRYLGLSVKAESVCEAFHESCEK</sequence>
<dbReference type="OrthoDB" id="10250130at2759"/>
<dbReference type="AlphaFoldDB" id="A0A2Z6R7H5"/>
<proteinExistence type="predicted"/>
<dbReference type="InterPro" id="IPR000210">
    <property type="entry name" value="BTB/POZ_dom"/>
</dbReference>
<reference evidence="2 4" key="1">
    <citation type="submission" date="2017-11" db="EMBL/GenBank/DDBJ databases">
        <title>The genome of Rhizophagus clarus HR1 reveals common genetic basis of auxotrophy among arbuscular mycorrhizal fungi.</title>
        <authorList>
            <person name="Kobayashi Y."/>
        </authorList>
    </citation>
    <scope>NUCLEOTIDE SEQUENCE [LARGE SCALE GENOMIC DNA]</scope>
    <source>
        <strain evidence="2 4">HR1</strain>
    </source>
</reference>
<name>A0A2Z6R7H5_9GLOM</name>
<dbReference type="STRING" id="94130.A0A2Z6R7H5"/>
<dbReference type="EMBL" id="BEXD01001347">
    <property type="protein sequence ID" value="GBB93674.1"/>
    <property type="molecule type" value="Genomic_DNA"/>
</dbReference>
<evidence type="ECO:0000313" key="4">
    <source>
        <dbReference type="Proteomes" id="UP000247702"/>
    </source>
</evidence>
<gene>
    <name evidence="3" type="ORF">RCL2_002665800</name>
    <name evidence="2" type="ORF">RclHR1_02210009</name>
</gene>
<dbReference type="CDD" id="cd18186">
    <property type="entry name" value="BTB_POZ_ZBTB_KLHL-like"/>
    <property type="match status" value="1"/>
</dbReference>
<dbReference type="Pfam" id="PF00651">
    <property type="entry name" value="BTB"/>
    <property type="match status" value="1"/>
</dbReference>
<dbReference type="EMBL" id="BLAL01000285">
    <property type="protein sequence ID" value="GET00187.1"/>
    <property type="molecule type" value="Genomic_DNA"/>
</dbReference>
<dbReference type="Proteomes" id="UP000247702">
    <property type="component" value="Unassembled WGS sequence"/>
</dbReference>
<organism evidence="2 4">
    <name type="scientific">Rhizophagus clarus</name>
    <dbReference type="NCBI Taxonomy" id="94130"/>
    <lineage>
        <taxon>Eukaryota</taxon>
        <taxon>Fungi</taxon>
        <taxon>Fungi incertae sedis</taxon>
        <taxon>Mucoromycota</taxon>
        <taxon>Glomeromycotina</taxon>
        <taxon>Glomeromycetes</taxon>
        <taxon>Glomerales</taxon>
        <taxon>Glomeraceae</taxon>
        <taxon>Rhizophagus</taxon>
    </lineage>
</organism>
<comment type="caution">
    <text evidence="2">The sequence shown here is derived from an EMBL/GenBank/DDBJ whole genome shotgun (WGS) entry which is preliminary data.</text>
</comment>
<dbReference type="SUPFAM" id="SSF54695">
    <property type="entry name" value="POZ domain"/>
    <property type="match status" value="1"/>
</dbReference>
<dbReference type="Proteomes" id="UP000615446">
    <property type="component" value="Unassembled WGS sequence"/>
</dbReference>
<protein>
    <recommendedName>
        <fullName evidence="1">BTB domain-containing protein</fullName>
    </recommendedName>
</protein>
<dbReference type="InterPro" id="IPR011333">
    <property type="entry name" value="SKP1/BTB/POZ_sf"/>
</dbReference>
<dbReference type="PROSITE" id="PS50097">
    <property type="entry name" value="BTB"/>
    <property type="match status" value="1"/>
</dbReference>
<reference evidence="3" key="2">
    <citation type="submission" date="2019-10" db="EMBL/GenBank/DDBJ databases">
        <title>Conservation and host-specific expression of non-tandemly repeated heterogenous ribosome RNA gene in arbuscular mycorrhizal fungi.</title>
        <authorList>
            <person name="Maeda T."/>
            <person name="Kobayashi Y."/>
            <person name="Nakagawa T."/>
            <person name="Ezawa T."/>
            <person name="Yamaguchi K."/>
            <person name="Bino T."/>
            <person name="Nishimoto Y."/>
            <person name="Shigenobu S."/>
            <person name="Kawaguchi M."/>
        </authorList>
    </citation>
    <scope>NUCLEOTIDE SEQUENCE</scope>
    <source>
        <strain evidence="3">HR1</strain>
    </source>
</reference>
<evidence type="ECO:0000313" key="2">
    <source>
        <dbReference type="EMBL" id="GBB93674.1"/>
    </source>
</evidence>